<name>A0ABD2LWR9_9BILA</name>
<feature type="transmembrane region" description="Helical" evidence="1">
    <location>
        <begin position="137"/>
        <end position="162"/>
    </location>
</feature>
<protein>
    <submittedName>
        <fullName evidence="2">Uncharacterized protein</fullName>
    </submittedName>
</protein>
<feature type="transmembrane region" description="Helical" evidence="1">
    <location>
        <begin position="77"/>
        <end position="101"/>
    </location>
</feature>
<keyword evidence="1" id="KW-0472">Membrane</keyword>
<proteinExistence type="predicted"/>
<sequence>MRFSVVMKNKRCFGCMDTKTCVYVAANVGILLNIVTAIALLNTRHYAGGVFELVFIPLFLLVIYGQYSHSPSLFLPYLYFGCFCLLTELIFCFVVVFGVLAKKSQYLEDFYEIWVQMLDSEMMKESLTDTLDDGGTLLFSFLVFDAIVICHVWFYAVFYTAYTQLDEASMPTPY</sequence>
<dbReference type="EMBL" id="JBICBT010000242">
    <property type="protein sequence ID" value="KAL3119591.1"/>
    <property type="molecule type" value="Genomic_DNA"/>
</dbReference>
<feature type="transmembrane region" description="Helical" evidence="1">
    <location>
        <begin position="21"/>
        <end position="40"/>
    </location>
</feature>
<keyword evidence="1" id="KW-1133">Transmembrane helix</keyword>
<gene>
    <name evidence="2" type="ORF">niasHT_010177</name>
</gene>
<keyword evidence="1" id="KW-0812">Transmembrane</keyword>
<evidence type="ECO:0000313" key="2">
    <source>
        <dbReference type="EMBL" id="KAL3119591.1"/>
    </source>
</evidence>
<keyword evidence="3" id="KW-1185">Reference proteome</keyword>
<feature type="transmembrane region" description="Helical" evidence="1">
    <location>
        <begin position="46"/>
        <end position="65"/>
    </location>
</feature>
<evidence type="ECO:0000313" key="3">
    <source>
        <dbReference type="Proteomes" id="UP001620626"/>
    </source>
</evidence>
<organism evidence="2 3">
    <name type="scientific">Heterodera trifolii</name>
    <dbReference type="NCBI Taxonomy" id="157864"/>
    <lineage>
        <taxon>Eukaryota</taxon>
        <taxon>Metazoa</taxon>
        <taxon>Ecdysozoa</taxon>
        <taxon>Nematoda</taxon>
        <taxon>Chromadorea</taxon>
        <taxon>Rhabditida</taxon>
        <taxon>Tylenchina</taxon>
        <taxon>Tylenchomorpha</taxon>
        <taxon>Tylenchoidea</taxon>
        <taxon>Heteroderidae</taxon>
        <taxon>Heteroderinae</taxon>
        <taxon>Heterodera</taxon>
    </lineage>
</organism>
<evidence type="ECO:0000256" key="1">
    <source>
        <dbReference type="SAM" id="Phobius"/>
    </source>
</evidence>
<comment type="caution">
    <text evidence="2">The sequence shown here is derived from an EMBL/GenBank/DDBJ whole genome shotgun (WGS) entry which is preliminary data.</text>
</comment>
<reference evidence="2 3" key="1">
    <citation type="submission" date="2024-10" db="EMBL/GenBank/DDBJ databases">
        <authorList>
            <person name="Kim D."/>
        </authorList>
    </citation>
    <scope>NUCLEOTIDE SEQUENCE [LARGE SCALE GENOMIC DNA]</scope>
    <source>
        <strain evidence="2">BH-2024</strain>
    </source>
</reference>
<accession>A0ABD2LWR9</accession>
<dbReference type="Proteomes" id="UP001620626">
    <property type="component" value="Unassembled WGS sequence"/>
</dbReference>
<dbReference type="AlphaFoldDB" id="A0ABD2LWR9"/>